<comment type="subcellular location">
    <subcellularLocation>
        <location evidence="1">Cell membrane</location>
        <topology evidence="1">Multi-pass membrane protein</topology>
    </subcellularLocation>
    <subcellularLocation>
        <location evidence="6">Membrane</location>
        <topology evidence="6">Multi-pass membrane protein</topology>
    </subcellularLocation>
</comment>
<evidence type="ECO:0000259" key="8">
    <source>
        <dbReference type="Pfam" id="PF01618"/>
    </source>
</evidence>
<dbReference type="PANTHER" id="PTHR30625">
    <property type="entry name" value="PROTEIN TOLQ"/>
    <property type="match status" value="1"/>
</dbReference>
<feature type="transmembrane region" description="Helical" evidence="7">
    <location>
        <begin position="107"/>
        <end position="127"/>
    </location>
</feature>
<keyword evidence="2" id="KW-1003">Cell membrane</keyword>
<keyword evidence="3 7" id="KW-0812">Transmembrane</keyword>
<feature type="transmembrane region" description="Helical" evidence="7">
    <location>
        <begin position="147"/>
        <end position="176"/>
    </location>
</feature>
<dbReference type="GO" id="GO:0005886">
    <property type="term" value="C:plasma membrane"/>
    <property type="evidence" value="ECO:0007669"/>
    <property type="project" value="UniProtKB-SubCell"/>
</dbReference>
<sequence>MLDFISKGGPILWVIMALSVVALAIIIERLLYLRRISIDEEKLFLRIKTSLMEEHYSEALAICDQNVSPFSALLKVGIENRNQPEYLQRELLKDAAAMESINLERGLPALGTISNISTLLGLLGTVTGTMKAFGVLGKFGAVSDPSALASGVAEALITTVGGLVVAIPVIMFYNYFASKVNYIITRLETQVNSLVDLISTYAGESSANTAEKPAKEG</sequence>
<evidence type="ECO:0000313" key="9">
    <source>
        <dbReference type="EMBL" id="SLM12158.1"/>
    </source>
</evidence>
<evidence type="ECO:0000256" key="5">
    <source>
        <dbReference type="ARBA" id="ARBA00023136"/>
    </source>
</evidence>
<name>A0A3P3XHU6_9SPIR</name>
<gene>
    <name evidence="9" type="ORF">SPIROBIBN47_220003</name>
</gene>
<comment type="similarity">
    <text evidence="6">Belongs to the exbB/tolQ family.</text>
</comment>
<keyword evidence="4 7" id="KW-1133">Transmembrane helix</keyword>
<keyword evidence="6" id="KW-0653">Protein transport</keyword>
<dbReference type="InterPro" id="IPR002898">
    <property type="entry name" value="MotA_ExbB_proton_chnl"/>
</dbReference>
<evidence type="ECO:0000256" key="4">
    <source>
        <dbReference type="ARBA" id="ARBA00022989"/>
    </source>
</evidence>
<evidence type="ECO:0000256" key="1">
    <source>
        <dbReference type="ARBA" id="ARBA00004651"/>
    </source>
</evidence>
<keyword evidence="5 7" id="KW-0472">Membrane</keyword>
<dbReference type="EMBL" id="FWDM01000015">
    <property type="protein sequence ID" value="SLM12158.1"/>
    <property type="molecule type" value="Genomic_DNA"/>
</dbReference>
<proteinExistence type="inferred from homology"/>
<feature type="transmembrane region" description="Helical" evidence="7">
    <location>
        <begin position="12"/>
        <end position="32"/>
    </location>
</feature>
<protein>
    <submittedName>
        <fullName evidence="9">Putative tolQ-type transport protein</fullName>
    </submittedName>
</protein>
<evidence type="ECO:0000256" key="2">
    <source>
        <dbReference type="ARBA" id="ARBA00022475"/>
    </source>
</evidence>
<dbReference type="PANTHER" id="PTHR30625:SF11">
    <property type="entry name" value="MOTA_TOLQ_EXBB PROTON CHANNEL DOMAIN-CONTAINING PROTEIN"/>
    <property type="match status" value="1"/>
</dbReference>
<dbReference type="Pfam" id="PF01618">
    <property type="entry name" value="MotA_ExbB"/>
    <property type="match status" value="1"/>
</dbReference>
<evidence type="ECO:0000256" key="6">
    <source>
        <dbReference type="RuleBase" id="RU004057"/>
    </source>
</evidence>
<dbReference type="GO" id="GO:0017038">
    <property type="term" value="P:protein import"/>
    <property type="evidence" value="ECO:0007669"/>
    <property type="project" value="TreeGrafter"/>
</dbReference>
<feature type="domain" description="MotA/TolQ/ExbB proton channel" evidence="8">
    <location>
        <begin position="69"/>
        <end position="188"/>
    </location>
</feature>
<keyword evidence="6" id="KW-0813">Transport</keyword>
<reference evidence="9" key="1">
    <citation type="submission" date="2017-02" db="EMBL/GenBank/DDBJ databases">
        <authorList>
            <person name="Regsiter A."/>
            <person name="William W."/>
        </authorList>
    </citation>
    <scope>NUCLEOTIDE SEQUENCE</scope>
    <source>
        <strain evidence="9">Bib</strain>
    </source>
</reference>
<dbReference type="InterPro" id="IPR050790">
    <property type="entry name" value="ExbB/TolQ_transport"/>
</dbReference>
<evidence type="ECO:0000256" key="3">
    <source>
        <dbReference type="ARBA" id="ARBA00022692"/>
    </source>
</evidence>
<organism evidence="9">
    <name type="scientific">uncultured spirochete</name>
    <dbReference type="NCBI Taxonomy" id="156406"/>
    <lineage>
        <taxon>Bacteria</taxon>
        <taxon>Pseudomonadati</taxon>
        <taxon>Spirochaetota</taxon>
        <taxon>Spirochaetia</taxon>
        <taxon>Spirochaetales</taxon>
        <taxon>environmental samples</taxon>
    </lineage>
</organism>
<accession>A0A3P3XHU6</accession>
<evidence type="ECO:0000256" key="7">
    <source>
        <dbReference type="SAM" id="Phobius"/>
    </source>
</evidence>
<dbReference type="AlphaFoldDB" id="A0A3P3XHU6"/>